<evidence type="ECO:0000313" key="2">
    <source>
        <dbReference type="Proteomes" id="UP000277858"/>
    </source>
</evidence>
<dbReference type="STRING" id="1122997.GCA_000425285_02400"/>
<name>A0A3S4V285_9ACTN</name>
<dbReference type="EMBL" id="LR134473">
    <property type="protein sequence ID" value="VEI03140.1"/>
    <property type="molecule type" value="Genomic_DNA"/>
</dbReference>
<evidence type="ECO:0000313" key="1">
    <source>
        <dbReference type="EMBL" id="VEI03140.1"/>
    </source>
</evidence>
<sequence>MIREVVDDGIRGTRGAVVSVDVAAIAVVAVSVVIPIPGPVATGVRGGGSPLSPALLSRGCWLG</sequence>
<dbReference type="AlphaFoldDB" id="A0A3S4V285"/>
<reference evidence="1 2" key="1">
    <citation type="submission" date="2018-12" db="EMBL/GenBank/DDBJ databases">
        <authorList>
            <consortium name="Pathogen Informatics"/>
        </authorList>
    </citation>
    <scope>NUCLEOTIDE SEQUENCE [LARGE SCALE GENOMIC DNA]</scope>
    <source>
        <strain evidence="1 2">NCTC13652</strain>
    </source>
</reference>
<keyword evidence="2" id="KW-1185">Reference proteome</keyword>
<protein>
    <submittedName>
        <fullName evidence="1">Uncharacterized protein</fullName>
    </submittedName>
</protein>
<accession>A0A3S4V285</accession>
<proteinExistence type="predicted"/>
<gene>
    <name evidence="1" type="ORF">NCTC13652_01339</name>
</gene>
<organism evidence="1 2">
    <name type="scientific">Acidipropionibacterium jensenii</name>
    <dbReference type="NCBI Taxonomy" id="1749"/>
    <lineage>
        <taxon>Bacteria</taxon>
        <taxon>Bacillati</taxon>
        <taxon>Actinomycetota</taxon>
        <taxon>Actinomycetes</taxon>
        <taxon>Propionibacteriales</taxon>
        <taxon>Propionibacteriaceae</taxon>
        <taxon>Acidipropionibacterium</taxon>
    </lineage>
</organism>
<dbReference type="Proteomes" id="UP000277858">
    <property type="component" value="Chromosome"/>
</dbReference>